<protein>
    <recommendedName>
        <fullName evidence="3">Antifreeze glycopeptide polyprotein</fullName>
    </recommendedName>
</protein>
<gene>
    <name evidence="1" type="ORF">GGR17_001915</name>
</gene>
<name>A0A840CH29_9RHOB</name>
<evidence type="ECO:0000313" key="2">
    <source>
        <dbReference type="Proteomes" id="UP000585681"/>
    </source>
</evidence>
<evidence type="ECO:0000313" key="1">
    <source>
        <dbReference type="EMBL" id="MBB4022106.1"/>
    </source>
</evidence>
<dbReference type="AlphaFoldDB" id="A0A840CH29"/>
<organism evidence="1 2">
    <name type="scientific">Actibacterium naphthalenivorans</name>
    <dbReference type="NCBI Taxonomy" id="1614693"/>
    <lineage>
        <taxon>Bacteria</taxon>
        <taxon>Pseudomonadati</taxon>
        <taxon>Pseudomonadota</taxon>
        <taxon>Alphaproteobacteria</taxon>
        <taxon>Rhodobacterales</taxon>
        <taxon>Roseobacteraceae</taxon>
        <taxon>Actibacterium</taxon>
    </lineage>
</organism>
<reference evidence="1" key="1">
    <citation type="submission" date="2020-08" db="EMBL/GenBank/DDBJ databases">
        <title>Genomic Encyclopedia of Type Strains, Phase IV (KMG-IV): sequencing the most valuable type-strain genomes for metagenomic binning, comparative biology and taxonomic classification.</title>
        <authorList>
            <person name="Goeker M."/>
        </authorList>
    </citation>
    <scope>NUCLEOTIDE SEQUENCE [LARGE SCALE GENOMIC DNA]</scope>
    <source>
        <strain evidence="1">DSM 105040</strain>
    </source>
</reference>
<evidence type="ECO:0008006" key="3">
    <source>
        <dbReference type="Google" id="ProtNLM"/>
    </source>
</evidence>
<comment type="caution">
    <text evidence="1">The sequence shown here is derived from an EMBL/GenBank/DDBJ whole genome shotgun (WGS) entry which is preliminary data.</text>
</comment>
<keyword evidence="2" id="KW-1185">Reference proteome</keyword>
<accession>A0A840CH29</accession>
<sequence>MRTNIAVLALGLALGGTGLRAEEPLSAIDWLSNSVSAPRAPAPLGEADVADSAAPETITVTALDAPSRDAVGLLPAAATGLPRGLWGTTPEAELARLIGAAHVEALPSVQALLYTLLLAELDPPADADGKDRLLLARLDKLLDLGAVEAAQALLERAGPTDPALFRRWFDVSLLTGHEDRACAAMRAAPGIAPTFPARIFCLARGGDWNAAMLTLETGKALGYIAPEDDALLLRFLDPEFADGADPLPAPPRPSPLVFRMMEAIGEPLPTAPLPLAFAQADLRSTAGWKPRVEAAERLARSGAIAPNRLLGVYTERLPAASGGVWDRVEAVQQFDVAVLSGDPVAVANALHPAWEQITGAGLEAPFAQLYGERLARIPLSGKVAALAFRIGLLSDGYEAIARAHTPQDSTEAFLKALAMGDLSQQRAAGQTAMAVQEAFADAPLAPAFAANLRDGNTGEAILKAIRLVGDGARGDVTDVTDGLALFRRVGLEEVARRAGLELMILERRG</sequence>
<proteinExistence type="predicted"/>
<dbReference type="RefSeq" id="WP_054538788.1">
    <property type="nucleotide sequence ID" value="NZ_JACIEQ010000002.1"/>
</dbReference>
<dbReference type="Proteomes" id="UP000585681">
    <property type="component" value="Unassembled WGS sequence"/>
</dbReference>
<dbReference type="EMBL" id="JACIEQ010000002">
    <property type="protein sequence ID" value="MBB4022106.1"/>
    <property type="molecule type" value="Genomic_DNA"/>
</dbReference>